<dbReference type="PANTHER" id="PTHR21660">
    <property type="entry name" value="THIOESTERASE SUPERFAMILY MEMBER-RELATED"/>
    <property type="match status" value="1"/>
</dbReference>
<keyword evidence="2" id="KW-0378">Hydrolase</keyword>
<dbReference type="NCBIfam" id="TIGR00369">
    <property type="entry name" value="unchar_dom_1"/>
    <property type="match status" value="1"/>
</dbReference>
<keyword evidence="5" id="KW-1185">Reference proteome</keyword>
<sequence length="144" mass="15445">MSKSETTALTAAEIQKMLDASPFNLFLGLTVVNADPIKQEVTMRSVMRAEFERRPGSKQWHGGVIASVIDTVGDFAVGMMVGRGLPTVNFRVDYLKPAVDTALVAVSRVRRAGKSVGVADVDVFDEKGALLAIGRGTYSTLEAK</sequence>
<evidence type="ECO:0000259" key="3">
    <source>
        <dbReference type="Pfam" id="PF03061"/>
    </source>
</evidence>
<dbReference type="InterPro" id="IPR029069">
    <property type="entry name" value="HotDog_dom_sf"/>
</dbReference>
<reference evidence="5" key="1">
    <citation type="submission" date="2016-10" db="EMBL/GenBank/DDBJ databases">
        <authorList>
            <person name="Varghese N."/>
            <person name="Submissions S."/>
        </authorList>
    </citation>
    <scope>NUCLEOTIDE SEQUENCE [LARGE SCALE GENOMIC DNA]</scope>
    <source>
        <strain evidence="5">GAS369</strain>
    </source>
</reference>
<dbReference type="InterPro" id="IPR003736">
    <property type="entry name" value="PAAI_dom"/>
</dbReference>
<accession>A0A1H2AXD5</accession>
<dbReference type="GO" id="GO:0047617">
    <property type="term" value="F:fatty acyl-CoA hydrolase activity"/>
    <property type="evidence" value="ECO:0007669"/>
    <property type="project" value="InterPro"/>
</dbReference>
<dbReference type="AlphaFoldDB" id="A0A1H2AXD5"/>
<comment type="similarity">
    <text evidence="1">Belongs to the thioesterase PaaI family.</text>
</comment>
<dbReference type="PANTHER" id="PTHR21660:SF1">
    <property type="entry name" value="ACYL-COENZYME A THIOESTERASE 13"/>
    <property type="match status" value="1"/>
</dbReference>
<dbReference type="EMBL" id="LT629750">
    <property type="protein sequence ID" value="SDT50700.1"/>
    <property type="molecule type" value="Genomic_DNA"/>
</dbReference>
<dbReference type="SUPFAM" id="SSF54637">
    <property type="entry name" value="Thioesterase/thiol ester dehydrase-isomerase"/>
    <property type="match status" value="1"/>
</dbReference>
<dbReference type="Proteomes" id="UP000243904">
    <property type="component" value="Chromosome I"/>
</dbReference>
<evidence type="ECO:0000256" key="1">
    <source>
        <dbReference type="ARBA" id="ARBA00008324"/>
    </source>
</evidence>
<dbReference type="Gene3D" id="3.10.129.10">
    <property type="entry name" value="Hotdog Thioesterase"/>
    <property type="match status" value="1"/>
</dbReference>
<dbReference type="InterPro" id="IPR006683">
    <property type="entry name" value="Thioestr_dom"/>
</dbReference>
<evidence type="ECO:0000256" key="2">
    <source>
        <dbReference type="ARBA" id="ARBA00022801"/>
    </source>
</evidence>
<evidence type="ECO:0000313" key="4">
    <source>
        <dbReference type="EMBL" id="SDT50700.1"/>
    </source>
</evidence>
<dbReference type="RefSeq" id="WP_244548864.1">
    <property type="nucleotide sequence ID" value="NZ_LT629750.1"/>
</dbReference>
<name>A0A1H2AXD5_9BRAD</name>
<dbReference type="Pfam" id="PF03061">
    <property type="entry name" value="4HBT"/>
    <property type="match status" value="1"/>
</dbReference>
<dbReference type="InterPro" id="IPR039298">
    <property type="entry name" value="ACOT13"/>
</dbReference>
<organism evidence="4 5">
    <name type="scientific">Bradyrhizobium canariense</name>
    <dbReference type="NCBI Taxonomy" id="255045"/>
    <lineage>
        <taxon>Bacteria</taxon>
        <taxon>Pseudomonadati</taxon>
        <taxon>Pseudomonadota</taxon>
        <taxon>Alphaproteobacteria</taxon>
        <taxon>Hyphomicrobiales</taxon>
        <taxon>Nitrobacteraceae</taxon>
        <taxon>Bradyrhizobium</taxon>
    </lineage>
</organism>
<dbReference type="CDD" id="cd03443">
    <property type="entry name" value="PaaI_thioesterase"/>
    <property type="match status" value="1"/>
</dbReference>
<gene>
    <name evidence="4" type="ORF">SAMN05444158_6586</name>
</gene>
<protein>
    <submittedName>
        <fullName evidence="4">Uncharacterized domain 1-containing protein</fullName>
    </submittedName>
</protein>
<proteinExistence type="inferred from homology"/>
<feature type="domain" description="Thioesterase" evidence="3">
    <location>
        <begin position="60"/>
        <end position="131"/>
    </location>
</feature>
<evidence type="ECO:0000313" key="5">
    <source>
        <dbReference type="Proteomes" id="UP000243904"/>
    </source>
</evidence>